<feature type="coiled-coil region" evidence="1">
    <location>
        <begin position="350"/>
        <end position="377"/>
    </location>
</feature>
<dbReference type="Proteomes" id="UP000005156">
    <property type="component" value="Unassembled WGS sequence"/>
</dbReference>
<keyword evidence="3" id="KW-1185">Reference proteome</keyword>
<dbReference type="EMBL" id="AFBP01000008">
    <property type="protein sequence ID" value="EGG57134.1"/>
    <property type="molecule type" value="Genomic_DNA"/>
</dbReference>
<name>F3QHM7_9BURK</name>
<reference evidence="2 3" key="1">
    <citation type="submission" date="2011-02" db="EMBL/GenBank/DDBJ databases">
        <authorList>
            <person name="Weinstock G."/>
            <person name="Sodergren E."/>
            <person name="Clifton S."/>
            <person name="Fulton L."/>
            <person name="Fulton B."/>
            <person name="Courtney L."/>
            <person name="Fronick C."/>
            <person name="Harrison M."/>
            <person name="Strong C."/>
            <person name="Farmer C."/>
            <person name="Delahaunty K."/>
            <person name="Markovic C."/>
            <person name="Hall O."/>
            <person name="Minx P."/>
            <person name="Tomlinson C."/>
            <person name="Mitreva M."/>
            <person name="Hou S."/>
            <person name="Chen J."/>
            <person name="Wollam A."/>
            <person name="Pepin K.H."/>
            <person name="Johnson M."/>
            <person name="Bhonagiri V."/>
            <person name="Zhang X."/>
            <person name="Suruliraj S."/>
            <person name="Warren W."/>
            <person name="Chinwalla A."/>
            <person name="Mardis E.R."/>
            <person name="Wilson R.K."/>
        </authorList>
    </citation>
    <scope>NUCLEOTIDE SEQUENCE [LARGE SCALE GENOMIC DNA]</scope>
    <source>
        <strain evidence="2 3">YIT 11859</strain>
    </source>
</reference>
<organism evidence="2 3">
    <name type="scientific">Parasutterella excrementihominis YIT 11859</name>
    <dbReference type="NCBI Taxonomy" id="762966"/>
    <lineage>
        <taxon>Bacteria</taxon>
        <taxon>Pseudomonadati</taxon>
        <taxon>Pseudomonadota</taxon>
        <taxon>Betaproteobacteria</taxon>
        <taxon>Burkholderiales</taxon>
        <taxon>Sutterellaceae</taxon>
        <taxon>Parasutterella</taxon>
    </lineage>
</organism>
<evidence type="ECO:0000313" key="3">
    <source>
        <dbReference type="Proteomes" id="UP000005156"/>
    </source>
</evidence>
<evidence type="ECO:0000313" key="2">
    <source>
        <dbReference type="EMBL" id="EGG57134.1"/>
    </source>
</evidence>
<gene>
    <name evidence="2" type="ORF">HMPREF9439_00424</name>
</gene>
<keyword evidence="1" id="KW-0175">Coiled coil</keyword>
<evidence type="ECO:0000256" key="1">
    <source>
        <dbReference type="SAM" id="Coils"/>
    </source>
</evidence>
<dbReference type="HOGENOM" id="CLU_727303_0_0_4"/>
<dbReference type="AlphaFoldDB" id="F3QHM7"/>
<proteinExistence type="predicted"/>
<comment type="caution">
    <text evidence="2">The sequence shown here is derived from an EMBL/GenBank/DDBJ whole genome shotgun (WGS) entry which is preliminary data.</text>
</comment>
<sequence length="380" mass="43988">MSENFTKLVESFYGSTIGNVRSPVWMCGLEWGGGYDSKIPILESELEPYGLEDIQTTSLQDFIDNFWASGSPFCRNTMKILCELYNCTEPETEASYDQDWEPWEELGIVGVNGLALILNAFPISFENRRVSGKKWNEYKVRTTKDERNPILLSEWTGLKNFDEYIKFVVKHRSKIYSNERKLRKPKLIICFGKQSLDTFLDLWDVESRTPSLAFNFDDPFNPDFESKSHPNCFAYWTDETLVAVVPFPGGPNGIKSKPRITNVSTWLYNAVAKRYGPNWLDIPNIVVSEKTEEVSIQSEVLSETRLFQDLVNQQLACLERLKGAAAKLPDSWYSTEDGQKQLESLKETLLRDYFHEFDALRKNLKDQQDQKRKETLEKLR</sequence>
<accession>F3QHM7</accession>
<protein>
    <submittedName>
        <fullName evidence="2">Uncharacterized protein</fullName>
    </submittedName>
</protein>